<keyword evidence="3" id="KW-1185">Reference proteome</keyword>
<feature type="region of interest" description="Disordered" evidence="1">
    <location>
        <begin position="1"/>
        <end position="24"/>
    </location>
</feature>
<proteinExistence type="predicted"/>
<dbReference type="AlphaFoldDB" id="A0A2S5BG52"/>
<dbReference type="OrthoDB" id="2529446at2759"/>
<feature type="compositionally biased region" description="Polar residues" evidence="1">
    <location>
        <begin position="1"/>
        <end position="16"/>
    </location>
</feature>
<protein>
    <submittedName>
        <fullName evidence="2">Uncharacterized protein</fullName>
    </submittedName>
</protein>
<dbReference type="EMBL" id="PJQD01000012">
    <property type="protein sequence ID" value="POY75740.1"/>
    <property type="molecule type" value="Genomic_DNA"/>
</dbReference>
<reference evidence="2 3" key="1">
    <citation type="journal article" date="2018" name="Front. Microbiol.">
        <title>Prospects for Fungal Bioremediation of Acidic Radioactive Waste Sites: Characterization and Genome Sequence of Rhodotorula taiwanensis MD1149.</title>
        <authorList>
            <person name="Tkavc R."/>
            <person name="Matrosova V.Y."/>
            <person name="Grichenko O.E."/>
            <person name="Gostincar C."/>
            <person name="Volpe R.P."/>
            <person name="Klimenkova P."/>
            <person name="Gaidamakova E.K."/>
            <person name="Zhou C.E."/>
            <person name="Stewart B.J."/>
            <person name="Lyman M.G."/>
            <person name="Malfatti S.A."/>
            <person name="Rubinfeld B."/>
            <person name="Courtot M."/>
            <person name="Singh J."/>
            <person name="Dalgard C.L."/>
            <person name="Hamilton T."/>
            <person name="Frey K.G."/>
            <person name="Gunde-Cimerman N."/>
            <person name="Dugan L."/>
            <person name="Daly M.J."/>
        </authorList>
    </citation>
    <scope>NUCLEOTIDE SEQUENCE [LARGE SCALE GENOMIC DNA]</scope>
    <source>
        <strain evidence="2 3">MD1149</strain>
    </source>
</reference>
<comment type="caution">
    <text evidence="2">The sequence shown here is derived from an EMBL/GenBank/DDBJ whole genome shotgun (WGS) entry which is preliminary data.</text>
</comment>
<name>A0A2S5BG52_9BASI</name>
<gene>
    <name evidence="2" type="ORF">BMF94_1150</name>
</gene>
<evidence type="ECO:0000313" key="3">
    <source>
        <dbReference type="Proteomes" id="UP000237144"/>
    </source>
</evidence>
<accession>A0A2S5BG52</accession>
<organism evidence="2 3">
    <name type="scientific">Rhodotorula taiwanensis</name>
    <dbReference type="NCBI Taxonomy" id="741276"/>
    <lineage>
        <taxon>Eukaryota</taxon>
        <taxon>Fungi</taxon>
        <taxon>Dikarya</taxon>
        <taxon>Basidiomycota</taxon>
        <taxon>Pucciniomycotina</taxon>
        <taxon>Microbotryomycetes</taxon>
        <taxon>Sporidiobolales</taxon>
        <taxon>Sporidiobolaceae</taxon>
        <taxon>Rhodotorula</taxon>
    </lineage>
</organism>
<evidence type="ECO:0000256" key="1">
    <source>
        <dbReference type="SAM" id="MobiDB-lite"/>
    </source>
</evidence>
<dbReference type="Proteomes" id="UP000237144">
    <property type="component" value="Unassembled WGS sequence"/>
</dbReference>
<feature type="region of interest" description="Disordered" evidence="1">
    <location>
        <begin position="75"/>
        <end position="98"/>
    </location>
</feature>
<evidence type="ECO:0000313" key="2">
    <source>
        <dbReference type="EMBL" id="POY75740.1"/>
    </source>
</evidence>
<sequence length="127" mass="13911">MFSDSASLYSTSSQTPLVGKDTKKSRSLFRRILNKIDEATAPTSSPQDMFDEIMAINASSGDPHVKAYMAHRTSALASSEMPTSTTKKTKKVRSQPTGQEIADEIMRINATSGHPSIQAYSAYMTMR</sequence>